<dbReference type="STRING" id="47427.A0A2H3DDB0"/>
<dbReference type="EMBL" id="KZ293657">
    <property type="protein sequence ID" value="PBK93205.1"/>
    <property type="molecule type" value="Genomic_DNA"/>
</dbReference>
<name>A0A2H3DDB0_ARMGA</name>
<evidence type="ECO:0000313" key="2">
    <source>
        <dbReference type="Proteomes" id="UP000217790"/>
    </source>
</evidence>
<keyword evidence="2" id="KW-1185">Reference proteome</keyword>
<evidence type="ECO:0000313" key="1">
    <source>
        <dbReference type="EMBL" id="PBK93205.1"/>
    </source>
</evidence>
<dbReference type="AlphaFoldDB" id="A0A2H3DDB0"/>
<proteinExistence type="predicted"/>
<dbReference type="InParanoid" id="A0A2H3DDB0"/>
<dbReference type="OrthoDB" id="2801544at2759"/>
<protein>
    <submittedName>
        <fullName evidence="1">Uncharacterized protein</fullName>
    </submittedName>
</protein>
<dbReference type="Proteomes" id="UP000217790">
    <property type="component" value="Unassembled WGS sequence"/>
</dbReference>
<gene>
    <name evidence="1" type="ORF">ARMGADRAFT_151947</name>
</gene>
<organism evidence="1 2">
    <name type="scientific">Armillaria gallica</name>
    <name type="common">Bulbous honey fungus</name>
    <name type="synonym">Armillaria bulbosa</name>
    <dbReference type="NCBI Taxonomy" id="47427"/>
    <lineage>
        <taxon>Eukaryota</taxon>
        <taxon>Fungi</taxon>
        <taxon>Dikarya</taxon>
        <taxon>Basidiomycota</taxon>
        <taxon>Agaricomycotina</taxon>
        <taxon>Agaricomycetes</taxon>
        <taxon>Agaricomycetidae</taxon>
        <taxon>Agaricales</taxon>
        <taxon>Marasmiineae</taxon>
        <taxon>Physalacriaceae</taxon>
        <taxon>Armillaria</taxon>
    </lineage>
</organism>
<accession>A0A2H3DDB0</accession>
<sequence>MPSTTCSGQSPSGPVSSPWSLGNFFPTGTVSFPLTSDIACDHALSEDGWHSFRSDAVLSHLQDSPRDDTLCREIEFLVKHKFIAATYRQSLPSVLVVRIYIIPYDLPGVQGQLRIRKQPILNRARRSLRLLLSVVEQGVQAWDGSASRGVPLFSTASVRSVSMDAGTCERNNSFQLVLFHVYPLRSRSKRCITR</sequence>
<reference evidence="2" key="1">
    <citation type="journal article" date="2017" name="Nat. Ecol. Evol.">
        <title>Genome expansion and lineage-specific genetic innovations in the forest pathogenic fungi Armillaria.</title>
        <authorList>
            <person name="Sipos G."/>
            <person name="Prasanna A.N."/>
            <person name="Walter M.C."/>
            <person name="O'Connor E."/>
            <person name="Balint B."/>
            <person name="Krizsan K."/>
            <person name="Kiss B."/>
            <person name="Hess J."/>
            <person name="Varga T."/>
            <person name="Slot J."/>
            <person name="Riley R."/>
            <person name="Boka B."/>
            <person name="Rigling D."/>
            <person name="Barry K."/>
            <person name="Lee J."/>
            <person name="Mihaltcheva S."/>
            <person name="LaButti K."/>
            <person name="Lipzen A."/>
            <person name="Waldron R."/>
            <person name="Moloney N.M."/>
            <person name="Sperisen C."/>
            <person name="Kredics L."/>
            <person name="Vagvoelgyi C."/>
            <person name="Patrignani A."/>
            <person name="Fitzpatrick D."/>
            <person name="Nagy I."/>
            <person name="Doyle S."/>
            <person name="Anderson J.B."/>
            <person name="Grigoriev I.V."/>
            <person name="Gueldener U."/>
            <person name="Muensterkoetter M."/>
            <person name="Nagy L.G."/>
        </authorList>
    </citation>
    <scope>NUCLEOTIDE SEQUENCE [LARGE SCALE GENOMIC DNA]</scope>
    <source>
        <strain evidence="2">Ar21-2</strain>
    </source>
</reference>